<dbReference type="STRING" id="42157.A0A182E8L6"/>
<evidence type="ECO:0000256" key="1">
    <source>
        <dbReference type="SAM" id="Phobius"/>
    </source>
</evidence>
<protein>
    <submittedName>
        <fullName evidence="4">Ion_trans_2 domain-containing protein</fullName>
    </submittedName>
</protein>
<sequence>MKNKGINKFFLTIHTQLLKSDPEYIMPVLLTGKLSTSSFAHISSGGNGRTETALRSVSVSSSQSYNDCDSKRKDSSMPHMSIIRENSVTPVNAQANNANRKVTSVQSDTCLKRIKRSYKHLHLNHLLSLVFMMIYMFIGALLFLWLEEAADRVRKLHDYKYYIHKRELFLKQLDEIYNVQVSQRQRFLLEKAINYLHREIGVSFSNRSEWSLTTALYYSGTVLTTIGLFLRTILIRWRSS</sequence>
<dbReference type="WBParaSite" id="nOo.2.0.1.t04372-RA">
    <property type="protein sequence ID" value="nOo.2.0.1.t04372-RA"/>
    <property type="gene ID" value="nOo.2.0.1.g04372"/>
</dbReference>
<dbReference type="AlphaFoldDB" id="A0A182E8L6"/>
<dbReference type="SUPFAM" id="SSF81324">
    <property type="entry name" value="Voltage-gated potassium channels"/>
    <property type="match status" value="1"/>
</dbReference>
<dbReference type="OrthoDB" id="297496at2759"/>
<keyword evidence="1" id="KW-0472">Membrane</keyword>
<reference evidence="2 3" key="2">
    <citation type="submission" date="2018-08" db="EMBL/GenBank/DDBJ databases">
        <authorList>
            <person name="Laetsch R D."/>
            <person name="Stevens L."/>
            <person name="Kumar S."/>
            <person name="Blaxter L. M."/>
        </authorList>
    </citation>
    <scope>NUCLEOTIDE SEQUENCE [LARGE SCALE GENOMIC DNA]</scope>
</reference>
<name>A0A182E8L6_ONCOC</name>
<feature type="transmembrane region" description="Helical" evidence="1">
    <location>
        <begin position="215"/>
        <end position="234"/>
    </location>
</feature>
<proteinExistence type="predicted"/>
<organism evidence="4">
    <name type="scientific">Onchocerca ochengi</name>
    <name type="common">Filarial nematode worm</name>
    <dbReference type="NCBI Taxonomy" id="42157"/>
    <lineage>
        <taxon>Eukaryota</taxon>
        <taxon>Metazoa</taxon>
        <taxon>Ecdysozoa</taxon>
        <taxon>Nematoda</taxon>
        <taxon>Chromadorea</taxon>
        <taxon>Rhabditida</taxon>
        <taxon>Spirurina</taxon>
        <taxon>Spiruromorpha</taxon>
        <taxon>Filarioidea</taxon>
        <taxon>Onchocercidae</taxon>
        <taxon>Onchocerca</taxon>
    </lineage>
</organism>
<dbReference type="Proteomes" id="UP000271087">
    <property type="component" value="Unassembled WGS sequence"/>
</dbReference>
<gene>
    <name evidence="2" type="ORF">NOO_LOCUS4372</name>
</gene>
<evidence type="ECO:0000313" key="3">
    <source>
        <dbReference type="Proteomes" id="UP000271087"/>
    </source>
</evidence>
<dbReference type="Gene3D" id="1.10.287.70">
    <property type="match status" value="1"/>
</dbReference>
<dbReference type="EMBL" id="UYRW01000976">
    <property type="protein sequence ID" value="VDK72779.1"/>
    <property type="molecule type" value="Genomic_DNA"/>
</dbReference>
<accession>A0A182E8L6</accession>
<evidence type="ECO:0000313" key="2">
    <source>
        <dbReference type="EMBL" id="VDK72779.1"/>
    </source>
</evidence>
<reference evidence="4" key="1">
    <citation type="submission" date="2016-06" db="UniProtKB">
        <authorList>
            <consortium name="WormBaseParasite"/>
        </authorList>
    </citation>
    <scope>IDENTIFICATION</scope>
</reference>
<feature type="transmembrane region" description="Helical" evidence="1">
    <location>
        <begin position="123"/>
        <end position="146"/>
    </location>
</feature>
<keyword evidence="1" id="KW-1133">Transmembrane helix</keyword>
<keyword evidence="1" id="KW-0812">Transmembrane</keyword>
<keyword evidence="3" id="KW-1185">Reference proteome</keyword>
<evidence type="ECO:0000313" key="4">
    <source>
        <dbReference type="WBParaSite" id="nOo.2.0.1.t04372-RA"/>
    </source>
</evidence>